<dbReference type="OrthoDB" id="167272at2759"/>
<proteinExistence type="predicted"/>
<dbReference type="VEuPathDB" id="FungiDB:H257_09916"/>
<gene>
    <name evidence="1" type="ORF">H257_09916</name>
</gene>
<organism evidence="1">
    <name type="scientific">Aphanomyces astaci</name>
    <name type="common">Crayfish plague agent</name>
    <dbReference type="NCBI Taxonomy" id="112090"/>
    <lineage>
        <taxon>Eukaryota</taxon>
        <taxon>Sar</taxon>
        <taxon>Stramenopiles</taxon>
        <taxon>Oomycota</taxon>
        <taxon>Saprolegniomycetes</taxon>
        <taxon>Saprolegniales</taxon>
        <taxon>Verrucalvaceae</taxon>
        <taxon>Aphanomyces</taxon>
    </lineage>
</organism>
<accession>W4GAH4</accession>
<evidence type="ECO:0000313" key="1">
    <source>
        <dbReference type="EMBL" id="ETV75958.1"/>
    </source>
</evidence>
<name>W4GAH4_APHAT</name>
<reference evidence="1" key="1">
    <citation type="submission" date="2013-12" db="EMBL/GenBank/DDBJ databases">
        <title>The Genome Sequence of Aphanomyces astaci APO3.</title>
        <authorList>
            <consortium name="The Broad Institute Genomics Platform"/>
            <person name="Russ C."/>
            <person name="Tyler B."/>
            <person name="van West P."/>
            <person name="Dieguez-Uribeondo J."/>
            <person name="Young S.K."/>
            <person name="Zeng Q."/>
            <person name="Gargeya S."/>
            <person name="Fitzgerald M."/>
            <person name="Abouelleil A."/>
            <person name="Alvarado L."/>
            <person name="Chapman S.B."/>
            <person name="Gainer-Dewar J."/>
            <person name="Goldberg J."/>
            <person name="Griggs A."/>
            <person name="Gujja S."/>
            <person name="Hansen M."/>
            <person name="Howarth C."/>
            <person name="Imamovic A."/>
            <person name="Ireland A."/>
            <person name="Larimer J."/>
            <person name="McCowan C."/>
            <person name="Murphy C."/>
            <person name="Pearson M."/>
            <person name="Poon T.W."/>
            <person name="Priest M."/>
            <person name="Roberts A."/>
            <person name="Saif S."/>
            <person name="Shea T."/>
            <person name="Sykes S."/>
            <person name="Wortman J."/>
            <person name="Nusbaum C."/>
            <person name="Birren B."/>
        </authorList>
    </citation>
    <scope>NUCLEOTIDE SEQUENCE [LARGE SCALE GENOMIC DNA]</scope>
    <source>
        <strain evidence="1">APO3</strain>
    </source>
</reference>
<protein>
    <submittedName>
        <fullName evidence="1">Uncharacterized protein</fullName>
    </submittedName>
</protein>
<dbReference type="AlphaFoldDB" id="W4GAH4"/>
<dbReference type="RefSeq" id="XP_009834600.1">
    <property type="nucleotide sequence ID" value="XM_009836298.1"/>
</dbReference>
<dbReference type="GeneID" id="20811912"/>
<dbReference type="EMBL" id="KI913138">
    <property type="protein sequence ID" value="ETV75958.1"/>
    <property type="molecule type" value="Genomic_DNA"/>
</dbReference>
<sequence>MKTVVCLVRGKLCRIDTEDRQFMPALKEIINTQTRSYASLFVMEMYLMKPNGKWLKTGDPDAQKLMRLKVPASIRAMMRKNGEMNLVPFMSDPAYGFPDTEDARDDEIHILVQGQRPYSVLYGYGEPFHVTAWYWLRDLFTSTCTGTQKRLGWPCNERSQPPISSQTNKHVIDLAKAIPGSQDGSSTSYQRGKVHAHGCCDAPSSRNANHEGR</sequence>